<feature type="transmembrane region" description="Helical" evidence="1">
    <location>
        <begin position="40"/>
        <end position="64"/>
    </location>
</feature>
<sequence>MILTIVIKIVNQEYQELESWFRVASGPIQIKTDRKCDIDITHWTCCVVAIFLTLSFCFCCHFVYNHFSLVSLFLSHQRFLFLHFLWVLLCWFYSSCRCDIPVIFGGVDFVDI</sequence>
<evidence type="ECO:0000313" key="2">
    <source>
        <dbReference type="EMBL" id="KAK2557650.1"/>
    </source>
</evidence>
<evidence type="ECO:0000313" key="3">
    <source>
        <dbReference type="Proteomes" id="UP001249851"/>
    </source>
</evidence>
<comment type="caution">
    <text evidence="2">The sequence shown here is derived from an EMBL/GenBank/DDBJ whole genome shotgun (WGS) entry which is preliminary data.</text>
</comment>
<gene>
    <name evidence="2" type="ORF">P5673_020008</name>
</gene>
<protein>
    <submittedName>
        <fullName evidence="2">Uncharacterized protein</fullName>
    </submittedName>
</protein>
<reference evidence="2" key="1">
    <citation type="journal article" date="2023" name="G3 (Bethesda)">
        <title>Whole genome assembly and annotation of the endangered Caribbean coral Acropora cervicornis.</title>
        <authorList>
            <person name="Selwyn J.D."/>
            <person name="Vollmer S.V."/>
        </authorList>
    </citation>
    <scope>NUCLEOTIDE SEQUENCE</scope>
    <source>
        <strain evidence="2">K2</strain>
    </source>
</reference>
<evidence type="ECO:0000256" key="1">
    <source>
        <dbReference type="SAM" id="Phobius"/>
    </source>
</evidence>
<reference evidence="2" key="2">
    <citation type="journal article" date="2023" name="Science">
        <title>Genomic signatures of disease resistance in endangered staghorn corals.</title>
        <authorList>
            <person name="Vollmer S.V."/>
            <person name="Selwyn J.D."/>
            <person name="Despard B.A."/>
            <person name="Roesel C.L."/>
        </authorList>
    </citation>
    <scope>NUCLEOTIDE SEQUENCE</scope>
    <source>
        <strain evidence="2">K2</strain>
    </source>
</reference>
<feature type="transmembrane region" description="Helical" evidence="1">
    <location>
        <begin position="76"/>
        <end position="94"/>
    </location>
</feature>
<dbReference type="Proteomes" id="UP001249851">
    <property type="component" value="Unassembled WGS sequence"/>
</dbReference>
<keyword evidence="1" id="KW-1133">Transmembrane helix</keyword>
<dbReference type="AlphaFoldDB" id="A0AAD9QB70"/>
<dbReference type="EMBL" id="JARQWQ010000048">
    <property type="protein sequence ID" value="KAK2557650.1"/>
    <property type="molecule type" value="Genomic_DNA"/>
</dbReference>
<organism evidence="2 3">
    <name type="scientific">Acropora cervicornis</name>
    <name type="common">Staghorn coral</name>
    <dbReference type="NCBI Taxonomy" id="6130"/>
    <lineage>
        <taxon>Eukaryota</taxon>
        <taxon>Metazoa</taxon>
        <taxon>Cnidaria</taxon>
        <taxon>Anthozoa</taxon>
        <taxon>Hexacorallia</taxon>
        <taxon>Scleractinia</taxon>
        <taxon>Astrocoeniina</taxon>
        <taxon>Acroporidae</taxon>
        <taxon>Acropora</taxon>
    </lineage>
</organism>
<keyword evidence="1" id="KW-0472">Membrane</keyword>
<accession>A0AAD9QB70</accession>
<keyword evidence="1" id="KW-0812">Transmembrane</keyword>
<proteinExistence type="predicted"/>
<name>A0AAD9QB70_ACRCE</name>
<keyword evidence="3" id="KW-1185">Reference proteome</keyword>